<organism evidence="2 3">
    <name type="scientific">Enterococcus cecorum</name>
    <dbReference type="NCBI Taxonomy" id="44008"/>
    <lineage>
        <taxon>Bacteria</taxon>
        <taxon>Bacillati</taxon>
        <taxon>Bacillota</taxon>
        <taxon>Bacilli</taxon>
        <taxon>Lactobacillales</taxon>
        <taxon>Enterococcaceae</taxon>
        <taxon>Enterococcus</taxon>
    </lineage>
</organism>
<dbReference type="AlphaFoldDB" id="A0A1Y4QYC7"/>
<evidence type="ECO:0000313" key="3">
    <source>
        <dbReference type="Proteomes" id="UP000196074"/>
    </source>
</evidence>
<keyword evidence="1" id="KW-0812">Transmembrane</keyword>
<feature type="transmembrane region" description="Helical" evidence="1">
    <location>
        <begin position="70"/>
        <end position="91"/>
    </location>
</feature>
<comment type="caution">
    <text evidence="2">The sequence shown here is derived from an EMBL/GenBank/DDBJ whole genome shotgun (WGS) entry which is preliminary data.</text>
</comment>
<sequence length="122" mass="14619">MLNRSIHEIVANVNLTLFFQSLIMLYIQSYRFERYLFSKITTKLGVNFLLFFALYQGFQKLNLLPIKMNSQMYMIVILFTGGVIVVNYFSVLSHRFYFVNPKYFIISVIILFIILMSYYYQI</sequence>
<dbReference type="EMBL" id="NFLC01000013">
    <property type="protein sequence ID" value="OUQ10070.1"/>
    <property type="molecule type" value="Genomic_DNA"/>
</dbReference>
<keyword evidence="1" id="KW-1133">Transmembrane helix</keyword>
<reference evidence="3" key="1">
    <citation type="submission" date="2017-04" db="EMBL/GenBank/DDBJ databases">
        <title>Function of individual gut microbiota members based on whole genome sequencing of pure cultures obtained from chicken caecum.</title>
        <authorList>
            <person name="Medvecky M."/>
            <person name="Cejkova D."/>
            <person name="Polansky O."/>
            <person name="Karasova D."/>
            <person name="Kubasova T."/>
            <person name="Cizek A."/>
            <person name="Rychlik I."/>
        </authorList>
    </citation>
    <scope>NUCLEOTIDE SEQUENCE [LARGE SCALE GENOMIC DNA]</scope>
    <source>
        <strain evidence="3">An144</strain>
    </source>
</reference>
<evidence type="ECO:0000313" key="2">
    <source>
        <dbReference type="EMBL" id="OUQ10070.1"/>
    </source>
</evidence>
<protein>
    <submittedName>
        <fullName evidence="2">Uncharacterized protein</fullName>
    </submittedName>
</protein>
<gene>
    <name evidence="2" type="ORF">B5E88_07690</name>
</gene>
<feature type="transmembrane region" description="Helical" evidence="1">
    <location>
        <begin position="40"/>
        <end position="58"/>
    </location>
</feature>
<proteinExistence type="predicted"/>
<name>A0A1Y4QYC7_9ENTE</name>
<feature type="transmembrane region" description="Helical" evidence="1">
    <location>
        <begin position="103"/>
        <end position="120"/>
    </location>
</feature>
<accession>A0A1Y4QYC7</accession>
<keyword evidence="1" id="KW-0472">Membrane</keyword>
<dbReference type="Proteomes" id="UP000196074">
    <property type="component" value="Unassembled WGS sequence"/>
</dbReference>
<evidence type="ECO:0000256" key="1">
    <source>
        <dbReference type="SAM" id="Phobius"/>
    </source>
</evidence>